<reference evidence="1 2" key="1">
    <citation type="journal article" date="2014" name="Science">
        <title>Plant genetics. Early allopolyploid evolution in the post-Neolithic Brassica napus oilseed genome.</title>
        <authorList>
            <person name="Chalhoub B."/>
            <person name="Denoeud F."/>
            <person name="Liu S."/>
            <person name="Parkin I.A."/>
            <person name="Tang H."/>
            <person name="Wang X."/>
            <person name="Chiquet J."/>
            <person name="Belcram H."/>
            <person name="Tong C."/>
            <person name="Samans B."/>
            <person name="Correa M."/>
            <person name="Da Silva C."/>
            <person name="Just J."/>
            <person name="Falentin C."/>
            <person name="Koh C.S."/>
            <person name="Le Clainche I."/>
            <person name="Bernard M."/>
            <person name="Bento P."/>
            <person name="Noel B."/>
            <person name="Labadie K."/>
            <person name="Alberti A."/>
            <person name="Charles M."/>
            <person name="Arnaud D."/>
            <person name="Guo H."/>
            <person name="Daviaud C."/>
            <person name="Alamery S."/>
            <person name="Jabbari K."/>
            <person name="Zhao M."/>
            <person name="Edger P.P."/>
            <person name="Chelaifa H."/>
            <person name="Tack D."/>
            <person name="Lassalle G."/>
            <person name="Mestiri I."/>
            <person name="Schnel N."/>
            <person name="Le Paslier M.C."/>
            <person name="Fan G."/>
            <person name="Renault V."/>
            <person name="Bayer P.E."/>
            <person name="Golicz A.A."/>
            <person name="Manoli S."/>
            <person name="Lee T.H."/>
            <person name="Thi V.H."/>
            <person name="Chalabi S."/>
            <person name="Hu Q."/>
            <person name="Fan C."/>
            <person name="Tollenaere R."/>
            <person name="Lu Y."/>
            <person name="Battail C."/>
            <person name="Shen J."/>
            <person name="Sidebottom C.H."/>
            <person name="Wang X."/>
            <person name="Canaguier A."/>
            <person name="Chauveau A."/>
            <person name="Berard A."/>
            <person name="Deniot G."/>
            <person name="Guan M."/>
            <person name="Liu Z."/>
            <person name="Sun F."/>
            <person name="Lim Y.P."/>
            <person name="Lyons E."/>
            <person name="Town C.D."/>
            <person name="Bancroft I."/>
            <person name="Wang X."/>
            <person name="Meng J."/>
            <person name="Ma J."/>
            <person name="Pires J.C."/>
            <person name="King G.J."/>
            <person name="Brunel D."/>
            <person name="Delourme R."/>
            <person name="Renard M."/>
            <person name="Aury J.M."/>
            <person name="Adams K.L."/>
            <person name="Batley J."/>
            <person name="Snowdon R.J."/>
            <person name="Tost J."/>
            <person name="Edwards D."/>
            <person name="Zhou Y."/>
            <person name="Hua W."/>
            <person name="Sharpe A.G."/>
            <person name="Paterson A.H."/>
            <person name="Guan C."/>
            <person name="Wincker P."/>
        </authorList>
    </citation>
    <scope>NUCLEOTIDE SEQUENCE [LARGE SCALE GENOMIC DNA]</scope>
    <source>
        <strain evidence="2">cv. Darmor-bzh</strain>
    </source>
</reference>
<accession>A0A078IG83</accession>
<dbReference type="Gramene" id="CDY49006">
    <property type="protein sequence ID" value="CDY49006"/>
    <property type="gene ID" value="GSBRNA2T00092212001"/>
</dbReference>
<keyword evidence="2" id="KW-1185">Reference proteome</keyword>
<protein>
    <submittedName>
        <fullName evidence="1">BnaAnng10000D protein</fullName>
    </submittedName>
</protein>
<proteinExistence type="predicted"/>
<name>A0A078IG83_BRANA</name>
<dbReference type="Proteomes" id="UP000028999">
    <property type="component" value="Unassembled WGS sequence"/>
</dbReference>
<dbReference type="AlphaFoldDB" id="A0A078IG83"/>
<organism evidence="1 2">
    <name type="scientific">Brassica napus</name>
    <name type="common">Rape</name>
    <dbReference type="NCBI Taxonomy" id="3708"/>
    <lineage>
        <taxon>Eukaryota</taxon>
        <taxon>Viridiplantae</taxon>
        <taxon>Streptophyta</taxon>
        <taxon>Embryophyta</taxon>
        <taxon>Tracheophyta</taxon>
        <taxon>Spermatophyta</taxon>
        <taxon>Magnoliopsida</taxon>
        <taxon>eudicotyledons</taxon>
        <taxon>Gunneridae</taxon>
        <taxon>Pentapetalae</taxon>
        <taxon>rosids</taxon>
        <taxon>malvids</taxon>
        <taxon>Brassicales</taxon>
        <taxon>Brassicaceae</taxon>
        <taxon>Brassiceae</taxon>
        <taxon>Brassica</taxon>
    </lineage>
</organism>
<dbReference type="EMBL" id="LK032806">
    <property type="protein sequence ID" value="CDY49006.1"/>
    <property type="molecule type" value="Genomic_DNA"/>
</dbReference>
<dbReference type="PaxDb" id="3708-A0A078IG83"/>
<evidence type="ECO:0000313" key="2">
    <source>
        <dbReference type="Proteomes" id="UP000028999"/>
    </source>
</evidence>
<gene>
    <name evidence="1" type="primary">BnaAnng10000D</name>
    <name evidence="1" type="ORF">GSBRNA2T00092212001</name>
</gene>
<evidence type="ECO:0000313" key="1">
    <source>
        <dbReference type="EMBL" id="CDY49006.1"/>
    </source>
</evidence>
<sequence length="84" mass="9361">MDPQSTSLLPSGHIETPLQAPYTKISVFSEIIDNIFPPLKKSKKLSSRPHKESFIESSIGNYLKANQILHPLSPETPSPKSKVY</sequence>